<proteinExistence type="predicted"/>
<organism evidence="2 3">
    <name type="scientific">Cryptolaemus montrouzieri</name>
    <dbReference type="NCBI Taxonomy" id="559131"/>
    <lineage>
        <taxon>Eukaryota</taxon>
        <taxon>Metazoa</taxon>
        <taxon>Ecdysozoa</taxon>
        <taxon>Arthropoda</taxon>
        <taxon>Hexapoda</taxon>
        <taxon>Insecta</taxon>
        <taxon>Pterygota</taxon>
        <taxon>Neoptera</taxon>
        <taxon>Endopterygota</taxon>
        <taxon>Coleoptera</taxon>
        <taxon>Polyphaga</taxon>
        <taxon>Cucujiformia</taxon>
        <taxon>Coccinelloidea</taxon>
        <taxon>Coccinellidae</taxon>
        <taxon>Scymninae</taxon>
        <taxon>Scymnini</taxon>
        <taxon>Cryptolaemus</taxon>
    </lineage>
</organism>
<evidence type="ECO:0000313" key="2">
    <source>
        <dbReference type="EMBL" id="KAL3273049.1"/>
    </source>
</evidence>
<feature type="compositionally biased region" description="Basic and acidic residues" evidence="1">
    <location>
        <begin position="53"/>
        <end position="64"/>
    </location>
</feature>
<dbReference type="AlphaFoldDB" id="A0ABD2N3Z5"/>
<gene>
    <name evidence="2" type="ORF">HHI36_014505</name>
</gene>
<evidence type="ECO:0000256" key="1">
    <source>
        <dbReference type="SAM" id="MobiDB-lite"/>
    </source>
</evidence>
<comment type="caution">
    <text evidence="2">The sequence shown here is derived from an EMBL/GenBank/DDBJ whole genome shotgun (WGS) entry which is preliminary data.</text>
</comment>
<keyword evidence="3" id="KW-1185">Reference proteome</keyword>
<sequence>MVYRGGKNFRKEILKNIGENLGYGERYVRSSEENMEYASSKAETSNRTYPTESKSENASERQADQLEEEEIVVVVISNESINKAIQKLKNRKAPGRDNITNEMIKYGKNTLISEIKASFGKIS</sequence>
<feature type="compositionally biased region" description="Polar residues" evidence="1">
    <location>
        <begin position="41"/>
        <end position="52"/>
    </location>
</feature>
<reference evidence="2 3" key="1">
    <citation type="journal article" date="2021" name="BMC Biol.">
        <title>Horizontally acquired antibacterial genes associated with adaptive radiation of ladybird beetles.</title>
        <authorList>
            <person name="Li H.S."/>
            <person name="Tang X.F."/>
            <person name="Huang Y.H."/>
            <person name="Xu Z.Y."/>
            <person name="Chen M.L."/>
            <person name="Du X.Y."/>
            <person name="Qiu B.Y."/>
            <person name="Chen P.T."/>
            <person name="Zhang W."/>
            <person name="Slipinski A."/>
            <person name="Escalona H.E."/>
            <person name="Waterhouse R.M."/>
            <person name="Zwick A."/>
            <person name="Pang H."/>
        </authorList>
    </citation>
    <scope>NUCLEOTIDE SEQUENCE [LARGE SCALE GENOMIC DNA]</scope>
    <source>
        <strain evidence="2">SYSU2018</strain>
    </source>
</reference>
<dbReference type="Proteomes" id="UP001516400">
    <property type="component" value="Unassembled WGS sequence"/>
</dbReference>
<name>A0ABD2N3Z5_9CUCU</name>
<protein>
    <submittedName>
        <fullName evidence="2">Uncharacterized protein</fullName>
    </submittedName>
</protein>
<dbReference type="EMBL" id="JABFTP020000062">
    <property type="protein sequence ID" value="KAL3273049.1"/>
    <property type="molecule type" value="Genomic_DNA"/>
</dbReference>
<feature type="region of interest" description="Disordered" evidence="1">
    <location>
        <begin position="32"/>
        <end position="64"/>
    </location>
</feature>
<accession>A0ABD2N3Z5</accession>
<evidence type="ECO:0000313" key="3">
    <source>
        <dbReference type="Proteomes" id="UP001516400"/>
    </source>
</evidence>